<feature type="compositionally biased region" description="Gly residues" evidence="1">
    <location>
        <begin position="96"/>
        <end position="107"/>
    </location>
</feature>
<dbReference type="AlphaFoldDB" id="A0A2P5D1Q9"/>
<gene>
    <name evidence="2" type="ORF">PanWU01x14_104010</name>
</gene>
<organism evidence="2 3">
    <name type="scientific">Parasponia andersonii</name>
    <name type="common">Sponia andersonii</name>
    <dbReference type="NCBI Taxonomy" id="3476"/>
    <lineage>
        <taxon>Eukaryota</taxon>
        <taxon>Viridiplantae</taxon>
        <taxon>Streptophyta</taxon>
        <taxon>Embryophyta</taxon>
        <taxon>Tracheophyta</taxon>
        <taxon>Spermatophyta</taxon>
        <taxon>Magnoliopsida</taxon>
        <taxon>eudicotyledons</taxon>
        <taxon>Gunneridae</taxon>
        <taxon>Pentapetalae</taxon>
        <taxon>rosids</taxon>
        <taxon>fabids</taxon>
        <taxon>Rosales</taxon>
        <taxon>Cannabaceae</taxon>
        <taxon>Parasponia</taxon>
    </lineage>
</organism>
<reference evidence="3" key="1">
    <citation type="submission" date="2016-06" db="EMBL/GenBank/DDBJ databases">
        <title>Parallel loss of symbiosis genes in relatives of nitrogen-fixing non-legume Parasponia.</title>
        <authorList>
            <person name="Van Velzen R."/>
            <person name="Holmer R."/>
            <person name="Bu F."/>
            <person name="Rutten L."/>
            <person name="Van Zeijl A."/>
            <person name="Liu W."/>
            <person name="Santuari L."/>
            <person name="Cao Q."/>
            <person name="Sharma T."/>
            <person name="Shen D."/>
            <person name="Roswanjaya Y."/>
            <person name="Wardhani T."/>
            <person name="Kalhor M.S."/>
            <person name="Jansen J."/>
            <person name="Van den Hoogen J."/>
            <person name="Gungor B."/>
            <person name="Hartog M."/>
            <person name="Hontelez J."/>
            <person name="Verver J."/>
            <person name="Yang W.-C."/>
            <person name="Schijlen E."/>
            <person name="Repin R."/>
            <person name="Schilthuizen M."/>
            <person name="Schranz E."/>
            <person name="Heidstra R."/>
            <person name="Miyata K."/>
            <person name="Fedorova E."/>
            <person name="Kohlen W."/>
            <person name="Bisseling T."/>
            <person name="Smit S."/>
            <person name="Geurts R."/>
        </authorList>
    </citation>
    <scope>NUCLEOTIDE SEQUENCE [LARGE SCALE GENOMIC DNA]</scope>
    <source>
        <strain evidence="3">cv. WU1-14</strain>
    </source>
</reference>
<feature type="compositionally biased region" description="Gly residues" evidence="1">
    <location>
        <begin position="76"/>
        <end position="88"/>
    </location>
</feature>
<evidence type="ECO:0000313" key="2">
    <source>
        <dbReference type="EMBL" id="PON67226.1"/>
    </source>
</evidence>
<evidence type="ECO:0000313" key="3">
    <source>
        <dbReference type="Proteomes" id="UP000237105"/>
    </source>
</evidence>
<proteinExistence type="predicted"/>
<dbReference type="OrthoDB" id="10483291at2759"/>
<feature type="non-terminal residue" evidence="2">
    <location>
        <position position="1"/>
    </location>
</feature>
<dbReference type="EMBL" id="JXTB01000073">
    <property type="protein sequence ID" value="PON67226.1"/>
    <property type="molecule type" value="Genomic_DNA"/>
</dbReference>
<sequence>DCDPTKRALISQHLQHILDGLGVAEPDVPLDPVHVIGIAIDFLPPLEPRVVEVLPHHLLVAAADLLRLEPSPPLGVGQGEHGGEGGDGAASDDGDGGAVDVGGQGRNGGRRGGESAGPGSGGELGNGGRRETRAWSGVEADGGGERGGERH</sequence>
<accession>A0A2P5D1Q9</accession>
<feature type="region of interest" description="Disordered" evidence="1">
    <location>
        <begin position="69"/>
        <end position="151"/>
    </location>
</feature>
<comment type="caution">
    <text evidence="2">The sequence shown here is derived from an EMBL/GenBank/DDBJ whole genome shotgun (WGS) entry which is preliminary data.</text>
</comment>
<name>A0A2P5D1Q9_PARAD</name>
<evidence type="ECO:0000256" key="1">
    <source>
        <dbReference type="SAM" id="MobiDB-lite"/>
    </source>
</evidence>
<dbReference type="Proteomes" id="UP000237105">
    <property type="component" value="Unassembled WGS sequence"/>
</dbReference>
<feature type="compositionally biased region" description="Gly residues" evidence="1">
    <location>
        <begin position="114"/>
        <end position="127"/>
    </location>
</feature>
<protein>
    <submittedName>
        <fullName evidence="2">Uncharacterized protein</fullName>
    </submittedName>
</protein>
<keyword evidence="3" id="KW-1185">Reference proteome</keyword>